<sequence length="183" mass="20677">MAEDNDRLRSDSGDPLRSGAWDPLHRKSCLGDSDAFPAMLELSSLYKATYLPQAPFRTCMALISVCWLYRGPGAPFAWIPFSVVNPAAERLREVDELRRIPSIPDGMSRSNALRRSRGLRWWRRIAGVSTCEDPGPRSLPLTWPRAVSLRRKPQEPKARERRESAPGAGGFKERKTEDTKLDN</sequence>
<evidence type="ECO:0000256" key="1">
    <source>
        <dbReference type="SAM" id="MobiDB-lite"/>
    </source>
</evidence>
<dbReference type="AlphaFoldDB" id="A0A0J8QSS0"/>
<feature type="compositionally biased region" description="Basic and acidic residues" evidence="1">
    <location>
        <begin position="152"/>
        <end position="164"/>
    </location>
</feature>
<proteinExistence type="predicted"/>
<feature type="region of interest" description="Disordered" evidence="1">
    <location>
        <begin position="141"/>
        <end position="183"/>
    </location>
</feature>
<name>A0A0J8QSS0_COCIT</name>
<dbReference type="EMBL" id="DS268137">
    <property type="protein sequence ID" value="KMU75070.1"/>
    <property type="molecule type" value="Genomic_DNA"/>
</dbReference>
<gene>
    <name evidence="2" type="ORF">CISG_04357</name>
</gene>
<dbReference type="Proteomes" id="UP000054559">
    <property type="component" value="Unassembled WGS sequence"/>
</dbReference>
<accession>A0A0J8QSS0</accession>
<feature type="compositionally biased region" description="Basic and acidic residues" evidence="1">
    <location>
        <begin position="171"/>
        <end position="183"/>
    </location>
</feature>
<evidence type="ECO:0000313" key="2">
    <source>
        <dbReference type="EMBL" id="KMU75070.1"/>
    </source>
</evidence>
<organism evidence="2 3">
    <name type="scientific">Coccidioides immitis RMSCC 3703</name>
    <dbReference type="NCBI Taxonomy" id="454286"/>
    <lineage>
        <taxon>Eukaryota</taxon>
        <taxon>Fungi</taxon>
        <taxon>Dikarya</taxon>
        <taxon>Ascomycota</taxon>
        <taxon>Pezizomycotina</taxon>
        <taxon>Eurotiomycetes</taxon>
        <taxon>Eurotiomycetidae</taxon>
        <taxon>Onygenales</taxon>
        <taxon>Onygenaceae</taxon>
        <taxon>Coccidioides</taxon>
    </lineage>
</organism>
<reference evidence="3" key="1">
    <citation type="journal article" date="2010" name="Genome Res.">
        <title>Population genomic sequencing of Coccidioides fungi reveals recent hybridization and transposon control.</title>
        <authorList>
            <person name="Neafsey D.E."/>
            <person name="Barker B.M."/>
            <person name="Sharpton T.J."/>
            <person name="Stajich J.E."/>
            <person name="Park D.J."/>
            <person name="Whiston E."/>
            <person name="Hung C.-Y."/>
            <person name="McMahan C."/>
            <person name="White J."/>
            <person name="Sykes S."/>
            <person name="Heiman D."/>
            <person name="Young S."/>
            <person name="Zeng Q."/>
            <person name="Abouelleil A."/>
            <person name="Aftuck L."/>
            <person name="Bessette D."/>
            <person name="Brown A."/>
            <person name="FitzGerald M."/>
            <person name="Lui A."/>
            <person name="Macdonald J.P."/>
            <person name="Priest M."/>
            <person name="Orbach M.J."/>
            <person name="Galgiani J.N."/>
            <person name="Kirkland T.N."/>
            <person name="Cole G.T."/>
            <person name="Birren B.W."/>
            <person name="Henn M.R."/>
            <person name="Taylor J.W."/>
            <person name="Rounsley S.D."/>
        </authorList>
    </citation>
    <scope>NUCLEOTIDE SEQUENCE [LARGE SCALE GENOMIC DNA]</scope>
    <source>
        <strain evidence="3">RMSCC 3703</strain>
    </source>
</reference>
<evidence type="ECO:0000313" key="3">
    <source>
        <dbReference type="Proteomes" id="UP000054559"/>
    </source>
</evidence>
<protein>
    <submittedName>
        <fullName evidence="2">Uncharacterized protein</fullName>
    </submittedName>
</protein>